<keyword evidence="3" id="KW-0560">Oxidoreductase</keyword>
<name>A0A511FCJ9_9CELL</name>
<dbReference type="PANTHER" id="PTHR13887:SF14">
    <property type="entry name" value="DISULFIDE BOND FORMATION PROTEIN D"/>
    <property type="match status" value="1"/>
</dbReference>
<keyword evidence="6" id="KW-1133">Transmembrane helix</keyword>
<evidence type="ECO:0000256" key="2">
    <source>
        <dbReference type="ARBA" id="ARBA00022729"/>
    </source>
</evidence>
<comment type="caution">
    <text evidence="8">The sequence shown here is derived from an EMBL/GenBank/DDBJ whole genome shotgun (WGS) entry which is preliminary data.</text>
</comment>
<evidence type="ECO:0000256" key="1">
    <source>
        <dbReference type="ARBA" id="ARBA00005791"/>
    </source>
</evidence>
<evidence type="ECO:0000313" key="10">
    <source>
        <dbReference type="Proteomes" id="UP000321723"/>
    </source>
</evidence>
<dbReference type="Pfam" id="PF13462">
    <property type="entry name" value="Thioredoxin_4"/>
    <property type="match status" value="1"/>
</dbReference>
<accession>A0A511FCJ9</accession>
<evidence type="ECO:0000256" key="5">
    <source>
        <dbReference type="ARBA" id="ARBA00023284"/>
    </source>
</evidence>
<evidence type="ECO:0000313" key="9">
    <source>
        <dbReference type="EMBL" id="MBB5472876.1"/>
    </source>
</evidence>
<reference evidence="8 10" key="1">
    <citation type="submission" date="2019-07" db="EMBL/GenBank/DDBJ databases">
        <title>Whole genome shotgun sequence of Cellulomonas hominis NBRC 16055.</title>
        <authorList>
            <person name="Hosoyama A."/>
            <person name="Uohara A."/>
            <person name="Ohji S."/>
            <person name="Ichikawa N."/>
        </authorList>
    </citation>
    <scope>NUCLEOTIDE SEQUENCE [LARGE SCALE GENOMIC DNA]</scope>
    <source>
        <strain evidence="8 10">NBRC 16055</strain>
    </source>
</reference>
<evidence type="ECO:0000256" key="3">
    <source>
        <dbReference type="ARBA" id="ARBA00023002"/>
    </source>
</evidence>
<protein>
    <submittedName>
        <fullName evidence="9">Protein-disulfide isomerase</fullName>
    </submittedName>
</protein>
<dbReference type="Proteomes" id="UP000321723">
    <property type="component" value="Unassembled WGS sequence"/>
</dbReference>
<keyword evidence="9" id="KW-0413">Isomerase</keyword>
<dbReference type="RefSeq" id="WP_246803061.1">
    <property type="nucleotide sequence ID" value="NZ_BJVQ01000027.1"/>
</dbReference>
<keyword evidence="5" id="KW-0676">Redox-active center</keyword>
<organism evidence="8 10">
    <name type="scientific">Cellulomonas hominis</name>
    <dbReference type="NCBI Taxonomy" id="156981"/>
    <lineage>
        <taxon>Bacteria</taxon>
        <taxon>Bacillati</taxon>
        <taxon>Actinomycetota</taxon>
        <taxon>Actinomycetes</taxon>
        <taxon>Micrococcales</taxon>
        <taxon>Cellulomonadaceae</taxon>
        <taxon>Cellulomonas</taxon>
    </lineage>
</organism>
<keyword evidence="2" id="KW-0732">Signal</keyword>
<dbReference type="GO" id="GO:0016853">
    <property type="term" value="F:isomerase activity"/>
    <property type="evidence" value="ECO:0007669"/>
    <property type="project" value="UniProtKB-KW"/>
</dbReference>
<dbReference type="EMBL" id="BJVQ01000027">
    <property type="protein sequence ID" value="GEL46971.1"/>
    <property type="molecule type" value="Genomic_DNA"/>
</dbReference>
<dbReference type="AlphaFoldDB" id="A0A511FCJ9"/>
<keyword evidence="10" id="KW-1185">Reference proteome</keyword>
<comment type="similarity">
    <text evidence="1">Belongs to the thioredoxin family. DsbA subfamily.</text>
</comment>
<reference evidence="9 11" key="2">
    <citation type="submission" date="2020-08" db="EMBL/GenBank/DDBJ databases">
        <title>Sequencing the genomes of 1000 actinobacteria strains.</title>
        <authorList>
            <person name="Klenk H.-P."/>
        </authorList>
    </citation>
    <scope>NUCLEOTIDE SEQUENCE [LARGE SCALE GENOMIC DNA]</scope>
    <source>
        <strain evidence="9 11">DSM 9581</strain>
    </source>
</reference>
<sequence length="235" mass="25278">MRTDAAAANAPTPLSPRMRSALIAGALVVIATTGVLVYALATGPRGLAPEQQDGALPATRTDSHVLDEAGPDAPTLVEFMDFECEACGAFYPVVEQIREQYAGRINYVIRYFPIASHANAMNAALAVEAAAQQGQVEDMYHRMFETQAEWGEQQTSQADLFRSFAEDLGLDLDTYDDAIADPSTQERVQQDLDDGQALGVQGTPTFYLDGERLELSSVQDLTDALDRALDASGSA</sequence>
<dbReference type="PROSITE" id="PS51352">
    <property type="entry name" value="THIOREDOXIN_2"/>
    <property type="match status" value="1"/>
</dbReference>
<evidence type="ECO:0000256" key="6">
    <source>
        <dbReference type="SAM" id="Phobius"/>
    </source>
</evidence>
<keyword evidence="6" id="KW-0472">Membrane</keyword>
<dbReference type="EMBL" id="JACHDN010000001">
    <property type="protein sequence ID" value="MBB5472876.1"/>
    <property type="molecule type" value="Genomic_DNA"/>
</dbReference>
<dbReference type="GO" id="GO:0016491">
    <property type="term" value="F:oxidoreductase activity"/>
    <property type="evidence" value="ECO:0007669"/>
    <property type="project" value="UniProtKB-KW"/>
</dbReference>
<feature type="transmembrane region" description="Helical" evidence="6">
    <location>
        <begin position="21"/>
        <end position="41"/>
    </location>
</feature>
<feature type="domain" description="Thioredoxin" evidence="7">
    <location>
        <begin position="47"/>
        <end position="230"/>
    </location>
</feature>
<dbReference type="InterPro" id="IPR012336">
    <property type="entry name" value="Thioredoxin-like_fold"/>
</dbReference>
<dbReference type="InterPro" id="IPR036249">
    <property type="entry name" value="Thioredoxin-like_sf"/>
</dbReference>
<evidence type="ECO:0000313" key="11">
    <source>
        <dbReference type="Proteomes" id="UP000564629"/>
    </source>
</evidence>
<keyword evidence="6" id="KW-0812">Transmembrane</keyword>
<evidence type="ECO:0000256" key="4">
    <source>
        <dbReference type="ARBA" id="ARBA00023157"/>
    </source>
</evidence>
<evidence type="ECO:0000313" key="8">
    <source>
        <dbReference type="EMBL" id="GEL46971.1"/>
    </source>
</evidence>
<keyword evidence="4" id="KW-1015">Disulfide bond</keyword>
<dbReference type="Proteomes" id="UP000564629">
    <property type="component" value="Unassembled WGS sequence"/>
</dbReference>
<evidence type="ECO:0000259" key="7">
    <source>
        <dbReference type="PROSITE" id="PS51352"/>
    </source>
</evidence>
<dbReference type="SUPFAM" id="SSF52833">
    <property type="entry name" value="Thioredoxin-like"/>
    <property type="match status" value="1"/>
</dbReference>
<gene>
    <name evidence="8" type="ORF">CHO01_20870</name>
    <name evidence="9" type="ORF">HNR08_001612</name>
</gene>
<dbReference type="Gene3D" id="3.40.30.10">
    <property type="entry name" value="Glutaredoxin"/>
    <property type="match status" value="1"/>
</dbReference>
<dbReference type="PANTHER" id="PTHR13887">
    <property type="entry name" value="GLUTATHIONE S-TRANSFERASE KAPPA"/>
    <property type="match status" value="1"/>
</dbReference>
<dbReference type="InterPro" id="IPR013766">
    <property type="entry name" value="Thioredoxin_domain"/>
</dbReference>
<proteinExistence type="inferred from homology"/>